<dbReference type="RefSeq" id="XP_045092937.1">
    <property type="nucleotide sequence ID" value="XM_045235412.1"/>
</dbReference>
<evidence type="ECO:0000256" key="5">
    <source>
        <dbReference type="SAM" id="MobiDB-lite"/>
    </source>
</evidence>
<reference evidence="6 7" key="1">
    <citation type="journal article" date="2003" name="PLoS Biol.">
        <title>The genome sequence of Caenorhabditis briggsae: a platform for comparative genomics.</title>
        <authorList>
            <person name="Stein L.D."/>
            <person name="Bao Z."/>
            <person name="Blasiar D."/>
            <person name="Blumenthal T."/>
            <person name="Brent M.R."/>
            <person name="Chen N."/>
            <person name="Chinwalla A."/>
            <person name="Clarke L."/>
            <person name="Clee C."/>
            <person name="Coghlan A."/>
            <person name="Coulson A."/>
            <person name="D'Eustachio P."/>
            <person name="Fitch D.H."/>
            <person name="Fulton L.A."/>
            <person name="Fulton R.E."/>
            <person name="Griffiths-Jones S."/>
            <person name="Harris T.W."/>
            <person name="Hillier L.W."/>
            <person name="Kamath R."/>
            <person name="Kuwabara P.E."/>
            <person name="Mardis E.R."/>
            <person name="Marra M.A."/>
            <person name="Miner T.L."/>
            <person name="Minx P."/>
            <person name="Mullikin J.C."/>
            <person name="Plumb R.W."/>
            <person name="Rogers J."/>
            <person name="Schein J.E."/>
            <person name="Sohrmann M."/>
            <person name="Spieth J."/>
            <person name="Stajich J.E."/>
            <person name="Wei C."/>
            <person name="Willey D."/>
            <person name="Wilson R.K."/>
            <person name="Durbin R."/>
            <person name="Waterston R.H."/>
        </authorList>
    </citation>
    <scope>NUCLEOTIDE SEQUENCE [LARGE SCALE GENOMIC DNA]</scope>
    <source>
        <strain evidence="6 7">AF16</strain>
    </source>
</reference>
<dbReference type="GeneID" id="8575552"/>
<comment type="similarity">
    <text evidence="1">Belongs to the DDI1 family.</text>
</comment>
<dbReference type="EMBL" id="HE601369">
    <property type="protein sequence ID" value="CAP25907.2"/>
    <property type="molecule type" value="Genomic_DNA"/>
</dbReference>
<keyword evidence="2" id="KW-0645">Protease</keyword>
<dbReference type="PANTHER" id="PTHR12917">
    <property type="entry name" value="ASPARTYL PROTEASE DDI-RELATED"/>
    <property type="match status" value="1"/>
</dbReference>
<evidence type="ECO:0000256" key="3">
    <source>
        <dbReference type="ARBA" id="ARBA00022750"/>
    </source>
</evidence>
<dbReference type="PANTHER" id="PTHR12917:SF1">
    <property type="entry name" value="AT13091P"/>
    <property type="match status" value="1"/>
</dbReference>
<keyword evidence="7" id="KW-1185">Reference proteome</keyword>
<feature type="region of interest" description="Disordered" evidence="5">
    <location>
        <begin position="42"/>
        <end position="68"/>
    </location>
</feature>
<evidence type="ECO:0000313" key="7">
    <source>
        <dbReference type="Proteomes" id="UP000008549"/>
    </source>
</evidence>
<dbReference type="eggNOG" id="KOG0012">
    <property type="taxonomic scope" value="Eukaryota"/>
</dbReference>
<keyword evidence="3" id="KW-0064">Aspartyl protease</keyword>
<name>A8WZU7_CAEBR</name>
<accession>A8WZU7</accession>
<dbReference type="STRING" id="6238.A8WZU7"/>
<protein>
    <submittedName>
        <fullName evidence="6">Protein CBG05426</fullName>
    </submittedName>
</protein>
<proteinExistence type="inferred from homology"/>
<evidence type="ECO:0000313" key="8">
    <source>
        <dbReference type="WormBase" id="CBG05426"/>
    </source>
</evidence>
<feature type="compositionally biased region" description="Polar residues" evidence="5">
    <location>
        <begin position="42"/>
        <end position="60"/>
    </location>
</feature>
<dbReference type="InParanoid" id="A8WZU7"/>
<dbReference type="GO" id="GO:0006508">
    <property type="term" value="P:proteolysis"/>
    <property type="evidence" value="ECO:0007669"/>
    <property type="project" value="UniProtKB-KW"/>
</dbReference>
<evidence type="ECO:0000256" key="1">
    <source>
        <dbReference type="ARBA" id="ARBA00009136"/>
    </source>
</evidence>
<evidence type="ECO:0000313" key="6">
    <source>
        <dbReference type="EMBL" id="CAP25907.2"/>
    </source>
</evidence>
<dbReference type="CTD" id="8575552"/>
<evidence type="ECO:0000256" key="4">
    <source>
        <dbReference type="ARBA" id="ARBA00022801"/>
    </source>
</evidence>
<reference evidence="6 7" key="2">
    <citation type="journal article" date="2011" name="PLoS Genet.">
        <title>Caenorhabditis briggsae recombinant inbred line genotypes reveal inter-strain incompatibility and the evolution of recombination.</title>
        <authorList>
            <person name="Ross J.A."/>
            <person name="Koboldt D.C."/>
            <person name="Staisch J.E."/>
            <person name="Chamberlin H.M."/>
            <person name="Gupta B.P."/>
            <person name="Miller R.D."/>
            <person name="Baird S.E."/>
            <person name="Haag E.S."/>
        </authorList>
    </citation>
    <scope>NUCLEOTIDE SEQUENCE [LARGE SCALE GENOMIC DNA]</scope>
    <source>
        <strain evidence="6 7">AF16</strain>
    </source>
</reference>
<dbReference type="AlphaFoldDB" id="A8WZU7"/>
<organism evidence="6 7">
    <name type="scientific">Caenorhabditis briggsae</name>
    <dbReference type="NCBI Taxonomy" id="6238"/>
    <lineage>
        <taxon>Eukaryota</taxon>
        <taxon>Metazoa</taxon>
        <taxon>Ecdysozoa</taxon>
        <taxon>Nematoda</taxon>
        <taxon>Chromadorea</taxon>
        <taxon>Rhabditida</taxon>
        <taxon>Rhabditina</taxon>
        <taxon>Rhabditomorpha</taxon>
        <taxon>Rhabditoidea</taxon>
        <taxon>Rhabditidae</taxon>
        <taxon>Peloderinae</taxon>
        <taxon>Caenorhabditis</taxon>
    </lineage>
</organism>
<evidence type="ECO:0000256" key="2">
    <source>
        <dbReference type="ARBA" id="ARBA00022670"/>
    </source>
</evidence>
<dbReference type="GO" id="GO:0004190">
    <property type="term" value="F:aspartic-type endopeptidase activity"/>
    <property type="evidence" value="ECO:0007669"/>
    <property type="project" value="UniProtKB-KW"/>
</dbReference>
<dbReference type="HOGENOM" id="CLU_1596002_0_0_1"/>
<dbReference type="KEGG" id="cbr:CBG_05426"/>
<gene>
    <name evidence="6 8" type="ORF">CBG05426</name>
    <name evidence="6" type="ORF">CBG_05426</name>
</gene>
<sequence>MIYVYTTSFPCPSGDIRSIVPAQVRLITQFASAASNLFNQAKTTAPSSSSNQNARTSQQADDGDDGSIKTMFSRKVLEKPSMLKALTENMFFRLKNEAHKLAFQLPDLVERFTQNKDQTYKEFEAFFRSYIEEEVHKEEIIQNNPNSAEAKMFLEARRNKELINEHR</sequence>
<dbReference type="WormBase" id="CBG05426">
    <property type="protein sequence ID" value="CBP49281"/>
    <property type="gene ID" value="WBGene00027877"/>
</dbReference>
<keyword evidence="4" id="KW-0378">Hydrolase</keyword>
<dbReference type="Proteomes" id="UP000008549">
    <property type="component" value="Unassembled WGS sequence"/>
</dbReference>